<dbReference type="EMBL" id="JAQQWK010000012">
    <property type="protein sequence ID" value="KAK8022490.1"/>
    <property type="molecule type" value="Genomic_DNA"/>
</dbReference>
<dbReference type="PRINTS" id="PR00092">
    <property type="entry name" value="TYROSINASE"/>
</dbReference>
<keyword evidence="1" id="KW-0479">Metal-binding</keyword>
<dbReference type="SUPFAM" id="SSF48056">
    <property type="entry name" value="Di-copper centre-containing domain"/>
    <property type="match status" value="1"/>
</dbReference>
<keyword evidence="6" id="KW-1185">Reference proteome</keyword>
<feature type="region of interest" description="Disordered" evidence="3">
    <location>
        <begin position="253"/>
        <end position="272"/>
    </location>
</feature>
<keyword evidence="2" id="KW-0560">Oxidoreductase</keyword>
<proteinExistence type="predicted"/>
<reference evidence="5 6" key="1">
    <citation type="submission" date="2023-01" db="EMBL/GenBank/DDBJ databases">
        <title>Analysis of 21 Apiospora genomes using comparative genomics revels a genus with tremendous synthesis potential of carbohydrate active enzymes and secondary metabolites.</title>
        <authorList>
            <person name="Sorensen T."/>
        </authorList>
    </citation>
    <scope>NUCLEOTIDE SEQUENCE [LARGE SCALE GENOMIC DNA]</scope>
    <source>
        <strain evidence="5 6">CBS 33761</strain>
    </source>
</reference>
<dbReference type="InterPro" id="IPR008922">
    <property type="entry name" value="Di-copper_centre_dom_sf"/>
</dbReference>
<feature type="domain" description="Tyrosinase copper-binding" evidence="4">
    <location>
        <begin position="343"/>
        <end position="354"/>
    </location>
</feature>
<evidence type="ECO:0000313" key="5">
    <source>
        <dbReference type="EMBL" id="KAK8022490.1"/>
    </source>
</evidence>
<evidence type="ECO:0000313" key="6">
    <source>
        <dbReference type="Proteomes" id="UP001444661"/>
    </source>
</evidence>
<dbReference type="Proteomes" id="UP001444661">
    <property type="component" value="Unassembled WGS sequence"/>
</dbReference>
<accession>A0ABR1RYJ1</accession>
<evidence type="ECO:0000256" key="1">
    <source>
        <dbReference type="ARBA" id="ARBA00022723"/>
    </source>
</evidence>
<dbReference type="PANTHER" id="PTHR11474">
    <property type="entry name" value="TYROSINASE FAMILY MEMBER"/>
    <property type="match status" value="1"/>
</dbReference>
<dbReference type="PANTHER" id="PTHR11474:SF125">
    <property type="entry name" value="N-ACETYL-6-HYDROXYTRYPTOPHAN OXIDASE IVOB-RELATED"/>
    <property type="match status" value="1"/>
</dbReference>
<sequence length="435" mass="48845">MTPFRVTAWRIADWEGHMKLSQDDEPLQGAPFGTGRIQRRRGSSFHSKSFAQWLLPLDVVDELEAATMPKVEAWMATKKTASNCTLENAVVRQEWSDLTVPQREEYIKAVLCLQKLPPRAPKDKFPGALSRFDDFVGFHMTEAMMLHDPYHLFASHKYFIWAYETALRDECGYTGYQPYMNYDRYAQDPVNSPMFNGNASSMGGQGLPSEYPGVAQPYKKPNDWIRPGGGGGCVTEGPFKDMVVSLGPKGHVLTDVPKNPQSDGLGSNPRCLRRDVNRNSALGATANYTYSTIMDNKDVDAFYNRYLGMPPLVNDTHPWGLHNAGHYMFGGDPGGDFFASPGDPAFYFHHGMLDRVWWIWQMQDPENRINAIPTGGMAMPPHQLREEIAAHGPYKRAEDPKDVIVDLGWIAPAIPLLELTDQLGGNKGQFCYIYV</sequence>
<organism evidence="5 6">
    <name type="scientific">Apiospora rasikravindrae</name>
    <dbReference type="NCBI Taxonomy" id="990691"/>
    <lineage>
        <taxon>Eukaryota</taxon>
        <taxon>Fungi</taxon>
        <taxon>Dikarya</taxon>
        <taxon>Ascomycota</taxon>
        <taxon>Pezizomycotina</taxon>
        <taxon>Sordariomycetes</taxon>
        <taxon>Xylariomycetidae</taxon>
        <taxon>Amphisphaeriales</taxon>
        <taxon>Apiosporaceae</taxon>
        <taxon>Apiospora</taxon>
    </lineage>
</organism>
<evidence type="ECO:0000256" key="3">
    <source>
        <dbReference type="SAM" id="MobiDB-lite"/>
    </source>
</evidence>
<evidence type="ECO:0000256" key="2">
    <source>
        <dbReference type="ARBA" id="ARBA00023002"/>
    </source>
</evidence>
<dbReference type="InterPro" id="IPR050316">
    <property type="entry name" value="Tyrosinase/Hemocyanin"/>
</dbReference>
<dbReference type="Gene3D" id="1.10.1280.10">
    <property type="entry name" value="Di-copper center containing domain from catechol oxidase"/>
    <property type="match status" value="1"/>
</dbReference>
<dbReference type="Pfam" id="PF00264">
    <property type="entry name" value="Tyrosinase"/>
    <property type="match status" value="1"/>
</dbReference>
<protein>
    <recommendedName>
        <fullName evidence="4">Tyrosinase copper-binding domain-containing protein</fullName>
    </recommendedName>
</protein>
<name>A0ABR1RYJ1_9PEZI</name>
<dbReference type="InterPro" id="IPR002227">
    <property type="entry name" value="Tyrosinase_Cu-bd"/>
</dbReference>
<gene>
    <name evidence="5" type="ORF">PG993_013257</name>
</gene>
<dbReference type="PROSITE" id="PS00498">
    <property type="entry name" value="TYROSINASE_2"/>
    <property type="match status" value="1"/>
</dbReference>
<comment type="caution">
    <text evidence="5">The sequence shown here is derived from an EMBL/GenBank/DDBJ whole genome shotgun (WGS) entry which is preliminary data.</text>
</comment>
<evidence type="ECO:0000259" key="4">
    <source>
        <dbReference type="PROSITE" id="PS00498"/>
    </source>
</evidence>